<organism evidence="16 17">
    <name type="scientific">Bemisia tabaci</name>
    <name type="common">Sweetpotato whitefly</name>
    <name type="synonym">Aleurodes tabaci</name>
    <dbReference type="NCBI Taxonomy" id="7038"/>
    <lineage>
        <taxon>Eukaryota</taxon>
        <taxon>Metazoa</taxon>
        <taxon>Ecdysozoa</taxon>
        <taxon>Arthropoda</taxon>
        <taxon>Hexapoda</taxon>
        <taxon>Insecta</taxon>
        <taxon>Pterygota</taxon>
        <taxon>Neoptera</taxon>
        <taxon>Paraneoptera</taxon>
        <taxon>Hemiptera</taxon>
        <taxon>Sternorrhyncha</taxon>
        <taxon>Aleyrodoidea</taxon>
        <taxon>Aleyrodidae</taxon>
        <taxon>Aleyrodinae</taxon>
        <taxon>Bemisia</taxon>
    </lineage>
</organism>
<keyword evidence="17" id="KW-1185">Reference proteome</keyword>
<dbReference type="PANTHER" id="PTHR24379:SF127">
    <property type="entry name" value="BLOODY FINGERS-RELATED"/>
    <property type="match status" value="1"/>
</dbReference>
<feature type="region of interest" description="Disordered" evidence="13">
    <location>
        <begin position="294"/>
        <end position="335"/>
    </location>
</feature>
<feature type="compositionally biased region" description="Basic and acidic residues" evidence="13">
    <location>
        <begin position="178"/>
        <end position="206"/>
    </location>
</feature>
<dbReference type="FunFam" id="3.30.160.60:FF:000688">
    <property type="entry name" value="zinc finger protein 197 isoform X1"/>
    <property type="match status" value="1"/>
</dbReference>
<comment type="similarity">
    <text evidence="2">Belongs to the krueppel C2H2-type zinc-finger protein family.</text>
</comment>
<dbReference type="InterPro" id="IPR036236">
    <property type="entry name" value="Znf_C2H2_sf"/>
</dbReference>
<feature type="domain" description="C2H2-type" evidence="14">
    <location>
        <begin position="661"/>
        <end position="688"/>
    </location>
</feature>
<dbReference type="FunFam" id="3.30.160.60:FF:000072">
    <property type="entry name" value="zinc finger protein 143 isoform X1"/>
    <property type="match status" value="1"/>
</dbReference>
<feature type="compositionally biased region" description="Basic and acidic residues" evidence="13">
    <location>
        <begin position="105"/>
        <end position="125"/>
    </location>
</feature>
<feature type="domain" description="C2H2-type" evidence="14">
    <location>
        <begin position="632"/>
        <end position="660"/>
    </location>
</feature>
<keyword evidence="3 12" id="KW-0479">Metal-binding</keyword>
<dbReference type="PANTHER" id="PTHR24379">
    <property type="entry name" value="KRAB AND ZINC FINGER DOMAIN-CONTAINING"/>
    <property type="match status" value="1"/>
</dbReference>
<feature type="domain" description="C2H2-type" evidence="14">
    <location>
        <begin position="421"/>
        <end position="446"/>
    </location>
</feature>
<evidence type="ECO:0000256" key="8">
    <source>
        <dbReference type="ARBA" id="ARBA00023125"/>
    </source>
</evidence>
<accession>A0A9P0EZW7</accession>
<keyword evidence="7" id="KW-0805">Transcription regulation</keyword>
<dbReference type="Gene3D" id="3.40.1800.20">
    <property type="match status" value="1"/>
</dbReference>
<evidence type="ECO:0000256" key="13">
    <source>
        <dbReference type="SAM" id="MobiDB-lite"/>
    </source>
</evidence>
<evidence type="ECO:0000256" key="2">
    <source>
        <dbReference type="ARBA" id="ARBA00006991"/>
    </source>
</evidence>
<dbReference type="GO" id="GO:0008270">
    <property type="term" value="F:zinc ion binding"/>
    <property type="evidence" value="ECO:0007669"/>
    <property type="project" value="UniProtKB-UniRule"/>
</dbReference>
<dbReference type="PROSITE" id="PS50157">
    <property type="entry name" value="ZINC_FINGER_C2H2_2"/>
    <property type="match status" value="9"/>
</dbReference>
<feature type="binding site" evidence="12">
    <location>
        <position position="82"/>
    </location>
    <ligand>
        <name>Zn(2+)</name>
        <dbReference type="ChEBI" id="CHEBI:29105"/>
    </ligand>
</feature>
<dbReference type="GO" id="GO:0000981">
    <property type="term" value="F:DNA-binding transcription factor activity, RNA polymerase II-specific"/>
    <property type="evidence" value="ECO:0007669"/>
    <property type="project" value="TreeGrafter"/>
</dbReference>
<evidence type="ECO:0000256" key="7">
    <source>
        <dbReference type="ARBA" id="ARBA00023015"/>
    </source>
</evidence>
<evidence type="ECO:0000256" key="11">
    <source>
        <dbReference type="PROSITE-ProRule" id="PRU00042"/>
    </source>
</evidence>
<comment type="subcellular location">
    <subcellularLocation>
        <location evidence="1">Nucleus</location>
    </subcellularLocation>
</comment>
<feature type="compositionally biased region" description="Polar residues" evidence="13">
    <location>
        <begin position="168"/>
        <end position="177"/>
    </location>
</feature>
<proteinExistence type="inferred from homology"/>
<feature type="domain" description="C2H2-type" evidence="14">
    <location>
        <begin position="556"/>
        <end position="583"/>
    </location>
</feature>
<evidence type="ECO:0000259" key="15">
    <source>
        <dbReference type="PROSITE" id="PS51915"/>
    </source>
</evidence>
<dbReference type="Proteomes" id="UP001152759">
    <property type="component" value="Chromosome 3"/>
</dbReference>
<keyword evidence="4" id="KW-0677">Repeat</keyword>
<feature type="region of interest" description="Disordered" evidence="13">
    <location>
        <begin position="1"/>
        <end position="21"/>
    </location>
</feature>
<feature type="region of interest" description="Disordered" evidence="13">
    <location>
        <begin position="105"/>
        <end position="135"/>
    </location>
</feature>
<feature type="domain" description="C2H2-type" evidence="14">
    <location>
        <begin position="689"/>
        <end position="716"/>
    </location>
</feature>
<dbReference type="PROSITE" id="PS51915">
    <property type="entry name" value="ZAD"/>
    <property type="match status" value="1"/>
</dbReference>
<feature type="region of interest" description="Disordered" evidence="13">
    <location>
        <begin position="147"/>
        <end position="208"/>
    </location>
</feature>
<feature type="domain" description="ZAD" evidence="15">
    <location>
        <begin position="31"/>
        <end position="106"/>
    </location>
</feature>
<evidence type="ECO:0000256" key="3">
    <source>
        <dbReference type="ARBA" id="ARBA00022723"/>
    </source>
</evidence>
<feature type="domain" description="C2H2-type" evidence="14">
    <location>
        <begin position="777"/>
        <end position="800"/>
    </location>
</feature>
<evidence type="ECO:0000313" key="17">
    <source>
        <dbReference type="Proteomes" id="UP001152759"/>
    </source>
</evidence>
<dbReference type="AlphaFoldDB" id="A0A9P0EZW7"/>
<dbReference type="SMART" id="SM00355">
    <property type="entry name" value="ZnF_C2H2"/>
    <property type="match status" value="14"/>
</dbReference>
<gene>
    <name evidence="16" type="ORF">BEMITA_LOCUS5190</name>
</gene>
<dbReference type="PROSITE" id="PS00028">
    <property type="entry name" value="ZINC_FINGER_C2H2_1"/>
    <property type="match status" value="13"/>
</dbReference>
<evidence type="ECO:0000256" key="12">
    <source>
        <dbReference type="PROSITE-ProRule" id="PRU01263"/>
    </source>
</evidence>
<keyword evidence="8" id="KW-0238">DNA-binding</keyword>
<evidence type="ECO:0000256" key="10">
    <source>
        <dbReference type="ARBA" id="ARBA00023242"/>
    </source>
</evidence>
<keyword evidence="10" id="KW-0539">Nucleus</keyword>
<keyword evidence="5 11" id="KW-0863">Zinc-finger</keyword>
<keyword evidence="6 12" id="KW-0862">Zinc</keyword>
<dbReference type="InterPro" id="IPR012934">
    <property type="entry name" value="Znf_AD"/>
</dbReference>
<feature type="compositionally biased region" description="Basic residues" evidence="13">
    <location>
        <begin position="304"/>
        <end position="322"/>
    </location>
</feature>
<dbReference type="GO" id="GO:0005634">
    <property type="term" value="C:nucleus"/>
    <property type="evidence" value="ECO:0007669"/>
    <property type="project" value="UniProtKB-SubCell"/>
</dbReference>
<feature type="region of interest" description="Disordered" evidence="13">
    <location>
        <begin position="532"/>
        <end position="556"/>
    </location>
</feature>
<feature type="binding site" evidence="12">
    <location>
        <position position="79"/>
    </location>
    <ligand>
        <name>Zn(2+)</name>
        <dbReference type="ChEBI" id="CHEBI:29105"/>
    </ligand>
</feature>
<evidence type="ECO:0000256" key="9">
    <source>
        <dbReference type="ARBA" id="ARBA00023163"/>
    </source>
</evidence>
<sequence length="824" mass="95397">MELQDHGYSSPSVSTVKENSPVKIEPPDFSHLCRICANRNEYLIPIFEGEGIQLDLKLRVEKYLPLTIDPSDELPSSMCYQCASSITSWHDLFESCITAEKQLKDMKEGRSNEKVTPESCERKEENDCDSTSPNIKGSILQTLLEEQTNSPDFSPPASPSMDDVEEVPSNNMNSTEASSKEVTSEKSLARRRPNEKATKVSKSKEEKDDEFLFIIPETKLVEGEKEIDLGKRKRKQASHLNSDFIYDGLSHAEKDEPLPKETKTLKSKRAKSKQTNAKEAVNDRSKCRFCSKTYSRSRDTIRHERIKHGKGTTKPQPKKQKAKTSSTKQQPPKGEEVSLTCDKCQVQLKNKLAMVKHLKEVHADLFSIEDGAYKDKARCRSYLCNICSYLCKGRKLYIKHHRLEHPGQDEDFVRESTEPRHPCMIGSCESAFTRRHDLFRHQRNKHPESIIVFENTKVLRKIIICQICRIELQREEDAEQHVKHDHDVKEHEIPGNLALMCSICKSLFDSVTDLVTHANVLHNDVFTVDNHHRASTRSSSGDASGARAQSPKPSPATCDVCGLTFKHRNKLMQHRSRHITMEDRLKLEPVVQSCKVMINNEPNFRCNICSRLITKEDQFFRHLILHARSKAFCCHLCGFQFFTKARLTRHVDVFHLKKREFKCDICGHAFAEKQAMEDHRRTHTGERPYQCKICGKWFPSHTCVYSHKRSHTDYFPYHCSEPNCSSRFRTQYRLKEHMRRHTGEKPFKCPYESCPRMFHDKRAIKRHLTVHSNARPHTCSICNRTYKHQKYLSFHIKANHGLTMTEYNDQFSSKLNQGVIFYRE</sequence>
<evidence type="ECO:0000313" key="16">
    <source>
        <dbReference type="EMBL" id="CAH0386024.1"/>
    </source>
</evidence>
<evidence type="ECO:0000256" key="5">
    <source>
        <dbReference type="ARBA" id="ARBA00022771"/>
    </source>
</evidence>
<feature type="domain" description="C2H2-type" evidence="14">
    <location>
        <begin position="717"/>
        <end position="746"/>
    </location>
</feature>
<dbReference type="SMART" id="SM00868">
    <property type="entry name" value="zf-AD"/>
    <property type="match status" value="1"/>
</dbReference>
<reference evidence="16" key="1">
    <citation type="submission" date="2021-12" db="EMBL/GenBank/DDBJ databases">
        <authorList>
            <person name="King R."/>
        </authorList>
    </citation>
    <scope>NUCLEOTIDE SEQUENCE</scope>
</reference>
<dbReference type="EMBL" id="OU963864">
    <property type="protein sequence ID" value="CAH0386024.1"/>
    <property type="molecule type" value="Genomic_DNA"/>
</dbReference>
<evidence type="ECO:0000259" key="14">
    <source>
        <dbReference type="PROSITE" id="PS50157"/>
    </source>
</evidence>
<dbReference type="SUPFAM" id="SSF57716">
    <property type="entry name" value="Glucocorticoid receptor-like (DNA-binding domain)"/>
    <property type="match status" value="1"/>
</dbReference>
<name>A0A9P0EZW7_BEMTA</name>
<feature type="domain" description="C2H2-type" evidence="14">
    <location>
        <begin position="604"/>
        <end position="631"/>
    </location>
</feature>
<feature type="compositionally biased region" description="Basic and acidic residues" evidence="13">
    <location>
        <begin position="250"/>
        <end position="264"/>
    </location>
</feature>
<dbReference type="InterPro" id="IPR013087">
    <property type="entry name" value="Znf_C2H2_type"/>
</dbReference>
<dbReference type="FunFam" id="3.30.160.60:FF:001370">
    <property type="entry name" value="Zinc finger protein"/>
    <property type="match status" value="1"/>
</dbReference>
<dbReference type="GO" id="GO:0000977">
    <property type="term" value="F:RNA polymerase II transcription regulatory region sequence-specific DNA binding"/>
    <property type="evidence" value="ECO:0007669"/>
    <property type="project" value="TreeGrafter"/>
</dbReference>
<dbReference type="Gene3D" id="3.30.160.60">
    <property type="entry name" value="Classic Zinc Finger"/>
    <property type="match status" value="8"/>
</dbReference>
<evidence type="ECO:0000256" key="1">
    <source>
        <dbReference type="ARBA" id="ARBA00004123"/>
    </source>
</evidence>
<keyword evidence="9" id="KW-0804">Transcription</keyword>
<dbReference type="GO" id="GO:0030674">
    <property type="term" value="F:protein-macromolecule adaptor activity"/>
    <property type="evidence" value="ECO:0007669"/>
    <property type="project" value="UniProtKB-ARBA"/>
</dbReference>
<feature type="binding site" evidence="12">
    <location>
        <position position="36"/>
    </location>
    <ligand>
        <name>Zn(2+)</name>
        <dbReference type="ChEBI" id="CHEBI:29105"/>
    </ligand>
</feature>
<protein>
    <submittedName>
        <fullName evidence="16">Uncharacterized protein</fullName>
    </submittedName>
</protein>
<dbReference type="Pfam" id="PF07776">
    <property type="entry name" value="zf-AD"/>
    <property type="match status" value="1"/>
</dbReference>
<feature type="binding site" evidence="12">
    <location>
        <position position="33"/>
    </location>
    <ligand>
        <name>Zn(2+)</name>
        <dbReference type="ChEBI" id="CHEBI:29105"/>
    </ligand>
</feature>
<evidence type="ECO:0000256" key="6">
    <source>
        <dbReference type="ARBA" id="ARBA00022833"/>
    </source>
</evidence>
<feature type="compositionally biased region" description="Low complexity" evidence="13">
    <location>
        <begin position="536"/>
        <end position="550"/>
    </location>
</feature>
<dbReference type="Pfam" id="PF00096">
    <property type="entry name" value="zf-C2H2"/>
    <property type="match status" value="1"/>
</dbReference>
<feature type="compositionally biased region" description="Polar residues" evidence="13">
    <location>
        <begin position="7"/>
        <end position="18"/>
    </location>
</feature>
<dbReference type="SUPFAM" id="SSF57667">
    <property type="entry name" value="beta-beta-alpha zinc fingers"/>
    <property type="match status" value="3"/>
</dbReference>
<feature type="region of interest" description="Disordered" evidence="13">
    <location>
        <begin position="247"/>
        <end position="280"/>
    </location>
</feature>
<feature type="domain" description="C2H2-type" evidence="14">
    <location>
        <begin position="747"/>
        <end position="776"/>
    </location>
</feature>
<evidence type="ECO:0000256" key="4">
    <source>
        <dbReference type="ARBA" id="ARBA00022737"/>
    </source>
</evidence>